<evidence type="ECO:0000313" key="1">
    <source>
        <dbReference type="EMBL" id="KAG5613359.1"/>
    </source>
</evidence>
<proteinExistence type="predicted"/>
<protein>
    <submittedName>
        <fullName evidence="1">Uncharacterized protein</fullName>
    </submittedName>
</protein>
<dbReference type="Proteomes" id="UP000824120">
    <property type="component" value="Chromosome 4"/>
</dbReference>
<dbReference type="Gene3D" id="2.130.10.10">
    <property type="entry name" value="YVTN repeat-like/Quinoprotein amine dehydrogenase"/>
    <property type="match status" value="1"/>
</dbReference>
<dbReference type="OrthoDB" id="1750424at2759"/>
<dbReference type="PANTHER" id="PTHR10644">
    <property type="entry name" value="DNA REPAIR/RNA PROCESSING CPSF FAMILY"/>
    <property type="match status" value="1"/>
</dbReference>
<accession>A0A9J5ZMN0</accession>
<dbReference type="InterPro" id="IPR050358">
    <property type="entry name" value="RSE1/DDB1/CFT1"/>
</dbReference>
<reference evidence="1 2" key="1">
    <citation type="submission" date="2020-09" db="EMBL/GenBank/DDBJ databases">
        <title>De no assembly of potato wild relative species, Solanum commersonii.</title>
        <authorList>
            <person name="Cho K."/>
        </authorList>
    </citation>
    <scope>NUCLEOTIDE SEQUENCE [LARGE SCALE GENOMIC DNA]</scope>
    <source>
        <strain evidence="1">LZ3.2</strain>
        <tissue evidence="1">Leaf</tissue>
    </source>
</reference>
<gene>
    <name evidence="1" type="ORF">H5410_024640</name>
</gene>
<sequence length="83" mass="8820">MGFTGLTIKLGETSIPSTISYLCDTFVYIGSSYGDSQLGEVTCSGACKDGSLRIARNIFGMHEHTSAELKGIKGINVVSSFSY</sequence>
<keyword evidence="2" id="KW-1185">Reference proteome</keyword>
<dbReference type="EMBL" id="JACXVP010000004">
    <property type="protein sequence ID" value="KAG5613359.1"/>
    <property type="molecule type" value="Genomic_DNA"/>
</dbReference>
<dbReference type="InterPro" id="IPR015943">
    <property type="entry name" value="WD40/YVTN_repeat-like_dom_sf"/>
</dbReference>
<organism evidence="1 2">
    <name type="scientific">Solanum commersonii</name>
    <name type="common">Commerson's wild potato</name>
    <name type="synonym">Commerson's nightshade</name>
    <dbReference type="NCBI Taxonomy" id="4109"/>
    <lineage>
        <taxon>Eukaryota</taxon>
        <taxon>Viridiplantae</taxon>
        <taxon>Streptophyta</taxon>
        <taxon>Embryophyta</taxon>
        <taxon>Tracheophyta</taxon>
        <taxon>Spermatophyta</taxon>
        <taxon>Magnoliopsida</taxon>
        <taxon>eudicotyledons</taxon>
        <taxon>Gunneridae</taxon>
        <taxon>Pentapetalae</taxon>
        <taxon>asterids</taxon>
        <taxon>lamiids</taxon>
        <taxon>Solanales</taxon>
        <taxon>Solanaceae</taxon>
        <taxon>Solanoideae</taxon>
        <taxon>Solaneae</taxon>
        <taxon>Solanum</taxon>
    </lineage>
</organism>
<comment type="caution">
    <text evidence="1">The sequence shown here is derived from an EMBL/GenBank/DDBJ whole genome shotgun (WGS) entry which is preliminary data.</text>
</comment>
<dbReference type="AlphaFoldDB" id="A0A9J5ZMN0"/>
<evidence type="ECO:0000313" key="2">
    <source>
        <dbReference type="Proteomes" id="UP000824120"/>
    </source>
</evidence>
<name>A0A9J5ZMN0_SOLCO</name>